<evidence type="ECO:0000256" key="9">
    <source>
        <dbReference type="ARBA" id="ARBA00022824"/>
    </source>
</evidence>
<dbReference type="Proteomes" id="UP000307173">
    <property type="component" value="Unassembled WGS sequence"/>
</dbReference>
<evidence type="ECO:0000256" key="14">
    <source>
        <dbReference type="RuleBase" id="RU367007"/>
    </source>
</evidence>
<keyword evidence="18" id="KW-1185">Reference proteome</keyword>
<dbReference type="Pfam" id="PF02366">
    <property type="entry name" value="PMT"/>
    <property type="match status" value="1"/>
</dbReference>
<dbReference type="InterPro" id="IPR016093">
    <property type="entry name" value="MIR_motif"/>
</dbReference>
<keyword evidence="7 14" id="KW-0812">Transmembrane</keyword>
<evidence type="ECO:0000256" key="1">
    <source>
        <dbReference type="ARBA" id="ARBA00004477"/>
    </source>
</evidence>
<dbReference type="GO" id="GO:0005789">
    <property type="term" value="C:endoplasmic reticulum membrane"/>
    <property type="evidence" value="ECO:0007669"/>
    <property type="project" value="UniProtKB-SubCell"/>
</dbReference>
<dbReference type="PROSITE" id="PS50919">
    <property type="entry name" value="MIR"/>
    <property type="match status" value="1"/>
</dbReference>
<accession>A0A4T0X1D1</accession>
<dbReference type="EC" id="2.4.1.109" evidence="4 14"/>
<proteinExistence type="inferred from homology"/>
<feature type="transmembrane region" description="Helical" evidence="14">
    <location>
        <begin position="233"/>
        <end position="249"/>
    </location>
</feature>
<comment type="catalytic activity">
    <reaction evidence="13 14">
        <text>a di-trans,poly-cis-dolichyl beta-D-mannosyl phosphate + L-seryl-[protein] = 3-O-(alpha-D-mannosyl)-L-seryl-[protein] + a di-trans,poly-cis-dolichyl phosphate + H(+)</text>
        <dbReference type="Rhea" id="RHEA:17377"/>
        <dbReference type="Rhea" id="RHEA-COMP:9863"/>
        <dbReference type="Rhea" id="RHEA-COMP:13546"/>
        <dbReference type="Rhea" id="RHEA-COMP:19498"/>
        <dbReference type="Rhea" id="RHEA-COMP:19501"/>
        <dbReference type="ChEBI" id="CHEBI:15378"/>
        <dbReference type="ChEBI" id="CHEBI:29999"/>
        <dbReference type="ChEBI" id="CHEBI:57683"/>
        <dbReference type="ChEBI" id="CHEBI:58211"/>
        <dbReference type="ChEBI" id="CHEBI:137321"/>
        <dbReference type="EC" id="2.4.1.109"/>
    </reaction>
</comment>
<dbReference type="Pfam" id="PF16192">
    <property type="entry name" value="PMT_4TMC"/>
    <property type="match status" value="1"/>
</dbReference>
<dbReference type="GO" id="GO:0004169">
    <property type="term" value="F:dolichyl-phosphate-mannose-protein mannosyltransferase activity"/>
    <property type="evidence" value="ECO:0007669"/>
    <property type="project" value="UniProtKB-UniRule"/>
</dbReference>
<evidence type="ECO:0000313" key="18">
    <source>
        <dbReference type="Proteomes" id="UP000307173"/>
    </source>
</evidence>
<comment type="catalytic activity">
    <reaction evidence="12 14">
        <text>a di-trans,poly-cis-dolichyl beta-D-mannosyl phosphate + L-threonyl-[protein] = 3-O-(alpha-D-mannosyl)-L-threonyl-[protein] + a di-trans,poly-cis-dolichyl phosphate + H(+)</text>
        <dbReference type="Rhea" id="RHEA:53396"/>
        <dbReference type="Rhea" id="RHEA-COMP:11060"/>
        <dbReference type="Rhea" id="RHEA-COMP:13547"/>
        <dbReference type="Rhea" id="RHEA-COMP:19498"/>
        <dbReference type="Rhea" id="RHEA-COMP:19501"/>
        <dbReference type="ChEBI" id="CHEBI:15378"/>
        <dbReference type="ChEBI" id="CHEBI:30013"/>
        <dbReference type="ChEBI" id="CHEBI:57683"/>
        <dbReference type="ChEBI" id="CHEBI:58211"/>
        <dbReference type="ChEBI" id="CHEBI:137323"/>
        <dbReference type="EC" id="2.4.1.109"/>
    </reaction>
</comment>
<evidence type="ECO:0000256" key="10">
    <source>
        <dbReference type="ARBA" id="ARBA00022989"/>
    </source>
</evidence>
<keyword evidence="5 14" id="KW-0328">Glycosyltransferase</keyword>
<feature type="transmembrane region" description="Helical" evidence="14">
    <location>
        <begin position="709"/>
        <end position="728"/>
    </location>
</feature>
<gene>
    <name evidence="17" type="ORF">CANINC_002531</name>
</gene>
<evidence type="ECO:0000256" key="5">
    <source>
        <dbReference type="ARBA" id="ARBA00022676"/>
    </source>
</evidence>
<sequence length="789" mass="90763">MSAKRRGKTIDLNENLEKVDNETRLEELGEPNEETNSEIGESEEGEEEEEDTEDNTEDEKDDEEERQVYSLHRGPLRPYVHIHEEEVQSWRRINPQQKLHLISAVIFAISLRVINTSIPDKLTLNEYDIVSHINNYLTGEFFIDLNPPFASLLFTVIANIAGYSSGNLDKVSIGYKYSNFPYHQIRAFNAILSGITVFFGYIAMRATGVSHMISMFGVFMLTFENSLITESKLILPQTIFIFFFALLLAQHKSAGVSKLLSRKWVTHIVVAAFALGMCVSTHWIGLFVWVYAIVSIVYRLCYLSGDLTIKSRDIRLSTTLRIVLFLAFPIAIYLSLYKIHFDTLMSKGPAYNSLSPEFQYSLNGNHLKDAVSEVPFGSTIMIRHYKTREYLHSHDDVYGSSNHQQVTLLQSFDDVANFFEILPIKDDDGKLVESKASIHFPWKVQLRHTLTDSKLVIDPNNKPPLSEQEYNSQVTTDKNFYESDEERYTFSLKISEKYSKTDDAKRSLKLVESVFQIHNEKNGCYLLGTPLVLDEGFAEGQKEVICIKEPNYEASLWYIDWNTNSRFTGTEPTISLKEYNFWDKFLEVHLLKFQKLFIGDGGYKVTIPKSLGDWMLLRKGYTYFIDSENHNTIYLLGNYITYQLIVLSISIYIIYKVYQFATFNPYAVKDSLDVALYNYDYQSLDFIISFGLLYVTIKLVKIDLHLYDYTAMMIPGTLLITQLVQLGIKKAPKSTTILIIVSSVLILLAYKKFSPIIYGFNWSRDACYKMMVGPGWDRNICNVYEAGQE</sequence>
<dbReference type="UniPathway" id="UPA00378"/>
<organism evidence="17 18">
    <name type="scientific">Pichia inconspicua</name>
    <dbReference type="NCBI Taxonomy" id="52247"/>
    <lineage>
        <taxon>Eukaryota</taxon>
        <taxon>Fungi</taxon>
        <taxon>Dikarya</taxon>
        <taxon>Ascomycota</taxon>
        <taxon>Saccharomycotina</taxon>
        <taxon>Pichiomycetes</taxon>
        <taxon>Pichiales</taxon>
        <taxon>Pichiaceae</taxon>
        <taxon>Pichia</taxon>
    </lineage>
</organism>
<comment type="similarity">
    <text evidence="3 14">Belongs to the glycosyltransferase 39 family.</text>
</comment>
<evidence type="ECO:0000256" key="2">
    <source>
        <dbReference type="ARBA" id="ARBA00004922"/>
    </source>
</evidence>
<feature type="domain" description="MIR" evidence="16">
    <location>
        <begin position="371"/>
        <end position="424"/>
    </location>
</feature>
<evidence type="ECO:0000256" key="4">
    <source>
        <dbReference type="ARBA" id="ARBA00012839"/>
    </source>
</evidence>
<keyword evidence="6 14" id="KW-0808">Transferase</keyword>
<dbReference type="PANTHER" id="PTHR10050">
    <property type="entry name" value="DOLICHYL-PHOSPHATE-MANNOSE--PROTEIN MANNOSYLTRANSFERASE"/>
    <property type="match status" value="1"/>
</dbReference>
<keyword evidence="11 14" id="KW-0472">Membrane</keyword>
<feature type="transmembrane region" description="Helical" evidence="14">
    <location>
        <begin position="675"/>
        <end position="697"/>
    </location>
</feature>
<feature type="transmembrane region" description="Helical" evidence="14">
    <location>
        <begin position="633"/>
        <end position="655"/>
    </location>
</feature>
<evidence type="ECO:0000256" key="15">
    <source>
        <dbReference type="SAM" id="MobiDB-lite"/>
    </source>
</evidence>
<reference evidence="17 18" key="1">
    <citation type="journal article" date="2019" name="Front. Genet.">
        <title>Whole-Genome Sequencing of the Opportunistic Yeast Pathogen Candida inconspicua Uncovers Its Hybrid Origin.</title>
        <authorList>
            <person name="Mixao V."/>
            <person name="Hansen A.P."/>
            <person name="Saus E."/>
            <person name="Boekhout T."/>
            <person name="Lass-Florl C."/>
            <person name="Gabaldon T."/>
        </authorList>
    </citation>
    <scope>NUCLEOTIDE SEQUENCE [LARGE SCALE GENOMIC DNA]</scope>
    <source>
        <strain evidence="17 18">CBS 180</strain>
    </source>
</reference>
<dbReference type="InterPro" id="IPR003342">
    <property type="entry name" value="ArnT-like_N"/>
</dbReference>
<feature type="transmembrane region" description="Helical" evidence="14">
    <location>
        <begin position="318"/>
        <end position="337"/>
    </location>
</feature>
<evidence type="ECO:0000313" key="17">
    <source>
        <dbReference type="EMBL" id="TID28353.1"/>
    </source>
</evidence>
<feature type="transmembrane region" description="Helical" evidence="14">
    <location>
        <begin position="734"/>
        <end position="750"/>
    </location>
</feature>
<dbReference type="SUPFAM" id="SSF82109">
    <property type="entry name" value="MIR domain"/>
    <property type="match status" value="1"/>
</dbReference>
<feature type="transmembrane region" description="Helical" evidence="14">
    <location>
        <begin position="270"/>
        <end position="298"/>
    </location>
</feature>
<evidence type="ECO:0000256" key="3">
    <source>
        <dbReference type="ARBA" id="ARBA00007222"/>
    </source>
</evidence>
<dbReference type="InterPro" id="IPR027005">
    <property type="entry name" value="PMT-like"/>
</dbReference>
<feature type="region of interest" description="Disordered" evidence="15">
    <location>
        <begin position="1"/>
        <end position="70"/>
    </location>
</feature>
<evidence type="ECO:0000259" key="16">
    <source>
        <dbReference type="PROSITE" id="PS50919"/>
    </source>
</evidence>
<comment type="caution">
    <text evidence="17">The sequence shown here is derived from an EMBL/GenBank/DDBJ whole genome shotgun (WGS) entry which is preliminary data.</text>
</comment>
<evidence type="ECO:0000256" key="8">
    <source>
        <dbReference type="ARBA" id="ARBA00022737"/>
    </source>
</evidence>
<evidence type="ECO:0000256" key="13">
    <source>
        <dbReference type="ARBA" id="ARBA00045102"/>
    </source>
</evidence>
<name>A0A4T0X1D1_9ASCO</name>
<feature type="compositionally biased region" description="Basic and acidic residues" evidence="15">
    <location>
        <begin position="8"/>
        <end position="27"/>
    </location>
</feature>
<dbReference type="InterPro" id="IPR036300">
    <property type="entry name" value="MIR_dom_sf"/>
</dbReference>
<dbReference type="STRING" id="52247.A0A4T0X1D1"/>
<dbReference type="Gene3D" id="2.80.10.50">
    <property type="match status" value="1"/>
</dbReference>
<feature type="compositionally biased region" description="Acidic residues" evidence="15">
    <location>
        <begin position="28"/>
        <end position="65"/>
    </location>
</feature>
<keyword evidence="8" id="KW-0677">Repeat</keyword>
<evidence type="ECO:0000256" key="11">
    <source>
        <dbReference type="ARBA" id="ARBA00023136"/>
    </source>
</evidence>
<dbReference type="AlphaFoldDB" id="A0A4T0X1D1"/>
<evidence type="ECO:0000256" key="7">
    <source>
        <dbReference type="ARBA" id="ARBA00022692"/>
    </source>
</evidence>
<comment type="subcellular location">
    <subcellularLocation>
        <location evidence="1 14">Endoplasmic reticulum membrane</location>
        <topology evidence="1 14">Multi-pass membrane protein</topology>
    </subcellularLocation>
</comment>
<protein>
    <recommendedName>
        <fullName evidence="4 14">Dolichyl-phosphate-mannose--protein mannosyltransferase</fullName>
        <ecNumber evidence="4 14">2.4.1.109</ecNumber>
    </recommendedName>
</protein>
<dbReference type="OrthoDB" id="292747at2759"/>
<keyword evidence="9 14" id="KW-0256">Endoplasmic reticulum</keyword>
<dbReference type="Pfam" id="PF02815">
    <property type="entry name" value="MIR"/>
    <property type="match status" value="1"/>
</dbReference>
<dbReference type="SMART" id="SM00472">
    <property type="entry name" value="MIR"/>
    <property type="match status" value="2"/>
</dbReference>
<keyword evidence="10 14" id="KW-1133">Transmembrane helix</keyword>
<comment type="function">
    <text evidence="14">Transfers mannose from Dol-P-mannose to Ser or Thr residues on proteins.</text>
</comment>
<evidence type="ECO:0000256" key="6">
    <source>
        <dbReference type="ARBA" id="ARBA00022679"/>
    </source>
</evidence>
<evidence type="ECO:0000256" key="12">
    <source>
        <dbReference type="ARBA" id="ARBA00045085"/>
    </source>
</evidence>
<comment type="pathway">
    <text evidence="2 14">Protein modification; protein glycosylation.</text>
</comment>
<dbReference type="PANTHER" id="PTHR10050:SF46">
    <property type="entry name" value="PROTEIN O-MANNOSYL-TRANSFERASE 2"/>
    <property type="match status" value="1"/>
</dbReference>
<dbReference type="InterPro" id="IPR032421">
    <property type="entry name" value="PMT_4TMC"/>
</dbReference>
<feature type="transmembrane region" description="Helical" evidence="14">
    <location>
        <begin position="187"/>
        <end position="213"/>
    </location>
</feature>
<dbReference type="EMBL" id="SELW01000405">
    <property type="protein sequence ID" value="TID28353.1"/>
    <property type="molecule type" value="Genomic_DNA"/>
</dbReference>